<organism evidence="2 3">
    <name type="scientific">Shewanella zhuhaiensis</name>
    <dbReference type="NCBI Taxonomy" id="2919576"/>
    <lineage>
        <taxon>Bacteria</taxon>
        <taxon>Pseudomonadati</taxon>
        <taxon>Pseudomonadota</taxon>
        <taxon>Gammaproteobacteria</taxon>
        <taxon>Alteromonadales</taxon>
        <taxon>Shewanellaceae</taxon>
        <taxon>Shewanella</taxon>
    </lineage>
</organism>
<sequence>MAKRAVRLIGILLLSLMLLIAGTATVLWYQGKDWLTSLARSELAKSGVTLNSLAWRLETHGITIENLNLDIEDSRLQLSGLRVTFDKPLTALAMDAARGYWQNNLSLPLPQSIGLEHSYVFLGSRSLMAAGTHQADDRAALALDLDKLPHIALGPIDIDTQQGKLLRLDYLSLSEDRRLFSRIANPDGDKILDLNATLGEETWQTALVLSLPAGHNLLKRLADTALPITPDNPLFGFLQQLRLLESKLGPVIQGDLVLQSSLTLKTAALASELRLKDASLSLRALDSLSLNLSDTELKANMDVDGASMRLSPLTLTSQLSKAQRHALLAYLQANVALAPESVATLQRIDTALFSPSAHDSGALDLELGLPKGVAMASGQPISTEMTLQAHSGPWLLGLTASPVITKQREKAPQAAPQQEAQQDWLQRISGPVDLSLSHSGELDISHLLGALGVNPGAAAKPSLSTQPTNLSQPQISLSQARIALSAELGSKEAGGDKGVMASQSAPAGKQAETSHSIQVALNTLELNLAGASVQQLAANTDTQLMVGSSKLRLANADAASFSLGFAADAGGVDANGSDASGAGDLARQLKIAASKAGLDVSIDDISLSQKAGIGSFGMSSSGMSASAADSIAKPGAAKSQPAENKQASDYKLNKLDIASLSFSTKVQKPFTFALPLSAKADGKAHTGARGEAADKPAAPLQTPLLTSLLAARPELGSTLTISSIKALSQAPRSAGSKRLKTNRFNVDWLQLNQQLTGKPGLLQSHEQWQLGQYQPIRLVSEHRLGIKADSIQTIKANWQGDNSLANWREALAGSLSLSSDIPLSGDTRVTAGIALDLIKQTTDIQLNTHFSELEGSVGAYPFHGGNVSASCALHQDKRQDNDFRLGCDKLSWSLAHFQPGIILSDVSGQGTLALQSADDGTLSEFDIDLTSRGKLLEGEFLLPLFKLNLKQPSHAYLVLTGLSLEELLALQPVEGIKADGLFDGVLPVDMRGGKVSVSGGRLAARAPGGLIEVSNNPAVDELVASQPHLALVFDALKHLEYSSLAGSFDMSDNGDALINVEVKGKSEGIERPIHLNYSHEENLLQLIRSLTIGDKLQSHIEQSVN</sequence>
<evidence type="ECO:0000313" key="3">
    <source>
        <dbReference type="Proteomes" id="UP001297581"/>
    </source>
</evidence>
<evidence type="ECO:0000313" key="2">
    <source>
        <dbReference type="EMBL" id="MCH4296236.1"/>
    </source>
</evidence>
<dbReference type="InterPro" id="IPR021730">
    <property type="entry name" value="YdbH"/>
</dbReference>
<comment type="caution">
    <text evidence="2">The sequence shown here is derived from an EMBL/GenBank/DDBJ whole genome shotgun (WGS) entry which is preliminary data.</text>
</comment>
<gene>
    <name evidence="2" type="ORF">MJ923_18150</name>
</gene>
<evidence type="ECO:0000256" key="1">
    <source>
        <dbReference type="SAM" id="MobiDB-lite"/>
    </source>
</evidence>
<dbReference type="Proteomes" id="UP001297581">
    <property type="component" value="Unassembled WGS sequence"/>
</dbReference>
<dbReference type="Pfam" id="PF11739">
    <property type="entry name" value="YdbH-like"/>
    <property type="match status" value="1"/>
</dbReference>
<proteinExistence type="predicted"/>
<name>A0AAJ1BK80_9GAMM</name>
<dbReference type="RefSeq" id="WP_240592300.1">
    <property type="nucleotide sequence ID" value="NZ_JAKUDL010000008.1"/>
</dbReference>
<accession>A0AAJ1BK80</accession>
<feature type="compositionally biased region" description="Polar residues" evidence="1">
    <location>
        <begin position="501"/>
        <end position="511"/>
    </location>
</feature>
<dbReference type="AlphaFoldDB" id="A0AAJ1BK80"/>
<protein>
    <submittedName>
        <fullName evidence="2">YdbH domain-containing protein</fullName>
    </submittedName>
</protein>
<feature type="region of interest" description="Disordered" evidence="1">
    <location>
        <begin position="492"/>
        <end position="511"/>
    </location>
</feature>
<reference evidence="2 3" key="1">
    <citation type="submission" date="2022-02" db="EMBL/GenBank/DDBJ databases">
        <title>The genome sequence of Shewanella sp. 3B26.</title>
        <authorList>
            <person name="Du J."/>
        </authorList>
    </citation>
    <scope>NUCLEOTIDE SEQUENCE [LARGE SCALE GENOMIC DNA]</scope>
    <source>
        <strain evidence="2 3">3B26</strain>
    </source>
</reference>
<dbReference type="EMBL" id="JAKUDL010000008">
    <property type="protein sequence ID" value="MCH4296236.1"/>
    <property type="molecule type" value="Genomic_DNA"/>
</dbReference>
<keyword evidence="3" id="KW-1185">Reference proteome</keyword>